<feature type="transmembrane region" description="Helical" evidence="1">
    <location>
        <begin position="84"/>
        <end position="109"/>
    </location>
</feature>
<evidence type="ECO:0000313" key="3">
    <source>
        <dbReference type="Proteomes" id="UP000824260"/>
    </source>
</evidence>
<evidence type="ECO:0000313" key="2">
    <source>
        <dbReference type="EMBL" id="HIQ82609.1"/>
    </source>
</evidence>
<feature type="transmembrane region" description="Helical" evidence="1">
    <location>
        <begin position="214"/>
        <end position="230"/>
    </location>
</feature>
<keyword evidence="1" id="KW-1133">Transmembrane helix</keyword>
<name>A0A9D1CWU0_9FIRM</name>
<keyword evidence="1" id="KW-0812">Transmembrane</keyword>
<feature type="transmembrane region" description="Helical" evidence="1">
    <location>
        <begin position="242"/>
        <end position="268"/>
    </location>
</feature>
<feature type="transmembrane region" description="Helical" evidence="1">
    <location>
        <begin position="280"/>
        <end position="300"/>
    </location>
</feature>
<evidence type="ECO:0000256" key="1">
    <source>
        <dbReference type="SAM" id="Phobius"/>
    </source>
</evidence>
<reference evidence="2" key="2">
    <citation type="journal article" date="2021" name="PeerJ">
        <title>Extensive microbial diversity within the chicken gut microbiome revealed by metagenomics and culture.</title>
        <authorList>
            <person name="Gilroy R."/>
            <person name="Ravi A."/>
            <person name="Getino M."/>
            <person name="Pursley I."/>
            <person name="Horton D.L."/>
            <person name="Alikhan N.F."/>
            <person name="Baker D."/>
            <person name="Gharbi K."/>
            <person name="Hall N."/>
            <person name="Watson M."/>
            <person name="Adriaenssens E.M."/>
            <person name="Foster-Nyarko E."/>
            <person name="Jarju S."/>
            <person name="Secka A."/>
            <person name="Antonio M."/>
            <person name="Oren A."/>
            <person name="Chaudhuri R.R."/>
            <person name="La Ragione R."/>
            <person name="Hildebrand F."/>
            <person name="Pallen M.J."/>
        </authorList>
    </citation>
    <scope>NUCLEOTIDE SEQUENCE</scope>
    <source>
        <strain evidence="2">ChiSjej6B24-2974</strain>
    </source>
</reference>
<reference evidence="2" key="1">
    <citation type="submission" date="2020-10" db="EMBL/GenBank/DDBJ databases">
        <authorList>
            <person name="Gilroy R."/>
        </authorList>
    </citation>
    <scope>NUCLEOTIDE SEQUENCE</scope>
    <source>
        <strain evidence="2">ChiSjej6B24-2974</strain>
    </source>
</reference>
<protein>
    <submittedName>
        <fullName evidence="2">Uncharacterized protein</fullName>
    </submittedName>
</protein>
<feature type="transmembrane region" description="Helical" evidence="1">
    <location>
        <begin position="121"/>
        <end position="142"/>
    </location>
</feature>
<dbReference type="Proteomes" id="UP000824260">
    <property type="component" value="Unassembled WGS sequence"/>
</dbReference>
<feature type="transmembrane region" description="Helical" evidence="1">
    <location>
        <begin position="154"/>
        <end position="171"/>
    </location>
</feature>
<feature type="transmembrane region" description="Helical" evidence="1">
    <location>
        <begin position="191"/>
        <end position="208"/>
    </location>
</feature>
<sequence length="323" mass="34778">MRLLNSGAGGLRRLWSGLKSAAFCKEGGVRALWKLVFAYGLYILWAWAATYLLSLGFGALFAAWNVSAATVARAPGWAQGLFANYGRLISMISSAGAIALSWALARLLAGRRFERLRARDFALGALWGLLAVLAGAGLFLAVDSMRPYARELSFHTDLLWMLAVYYLAALAEERFARGLTMRVATLHAHPAWGYAASALMFLAVTGAYALRPLGIVNMLLTALICARLSATGKAGAAVGLRFAWSWASSAFIAFPGAATGAQAALRLYAVSENWLTGGDGGLICGAWMTLVLLALAAWLLRKPMRTLWQQMAARRESAKTKKH</sequence>
<dbReference type="AlphaFoldDB" id="A0A9D1CWU0"/>
<feature type="transmembrane region" description="Helical" evidence="1">
    <location>
        <begin position="39"/>
        <end position="64"/>
    </location>
</feature>
<gene>
    <name evidence="2" type="ORF">IAA52_05845</name>
</gene>
<accession>A0A9D1CWU0</accession>
<dbReference type="EMBL" id="DVFZ01000055">
    <property type="protein sequence ID" value="HIQ82609.1"/>
    <property type="molecule type" value="Genomic_DNA"/>
</dbReference>
<keyword evidence="1" id="KW-0472">Membrane</keyword>
<comment type="caution">
    <text evidence="2">The sequence shown here is derived from an EMBL/GenBank/DDBJ whole genome shotgun (WGS) entry which is preliminary data.</text>
</comment>
<proteinExistence type="predicted"/>
<organism evidence="2 3">
    <name type="scientific">Candidatus Pullichristensenella stercorigallinarum</name>
    <dbReference type="NCBI Taxonomy" id="2840909"/>
    <lineage>
        <taxon>Bacteria</taxon>
        <taxon>Bacillati</taxon>
        <taxon>Bacillota</taxon>
        <taxon>Clostridia</taxon>
        <taxon>Candidatus Pullichristensenella</taxon>
    </lineage>
</organism>